<gene>
    <name evidence="1" type="ORF">CARN1_0334</name>
</gene>
<organism evidence="1">
    <name type="scientific">mine drainage metagenome</name>
    <dbReference type="NCBI Taxonomy" id="410659"/>
    <lineage>
        <taxon>unclassified sequences</taxon>
        <taxon>metagenomes</taxon>
        <taxon>ecological metagenomes</taxon>
    </lineage>
</organism>
<protein>
    <submittedName>
        <fullName evidence="1">Uncharacterized protein</fullName>
    </submittedName>
</protein>
<accession>E6PFC3</accession>
<dbReference type="AlphaFoldDB" id="E6PFC3"/>
<evidence type="ECO:0000313" key="1">
    <source>
        <dbReference type="EMBL" id="CBH75159.1"/>
    </source>
</evidence>
<name>E6PFC3_9ZZZZ</name>
<reference evidence="1" key="1">
    <citation type="submission" date="2009-10" db="EMBL/GenBank/DDBJ databases">
        <title>Diversity of trophic interactions inside an arsenic-rich microbial ecosystem.</title>
        <authorList>
            <person name="Bertin P.N."/>
            <person name="Heinrich-Salmeron A."/>
            <person name="Pelletier E."/>
            <person name="Goulhen-Chollet F."/>
            <person name="Arsene-Ploetze F."/>
            <person name="Gallien S."/>
            <person name="Calteau A."/>
            <person name="Vallenet D."/>
            <person name="Casiot C."/>
            <person name="Chane-Woon-Ming B."/>
            <person name="Giloteaux L."/>
            <person name="Barakat M."/>
            <person name="Bonnefoy V."/>
            <person name="Bruneel O."/>
            <person name="Chandler M."/>
            <person name="Cleiss J."/>
            <person name="Duran R."/>
            <person name="Elbaz-Poulichet F."/>
            <person name="Fonknechten N."/>
            <person name="Lauga B."/>
            <person name="Mornico D."/>
            <person name="Ortet P."/>
            <person name="Schaeffer C."/>
            <person name="Siguier P."/>
            <person name="Alexander Thil Smith A."/>
            <person name="Van Dorsselaer A."/>
            <person name="Weissenbach J."/>
            <person name="Medigue C."/>
            <person name="Le Paslier D."/>
        </authorList>
    </citation>
    <scope>NUCLEOTIDE SEQUENCE</scope>
</reference>
<sequence length="399" mass="41297">MDALTLQPRAVQFGIYRDGDNNLDGNQCNVLGQAVAVSKHDGAVGFTVQDTTSRNGAALHTNSYQIADGRVQGVQVGKAHDMADPKNLAAFVAQTLDDAQRSGAKQSWIELVDHGGGDGGGLEADSKHALMSMPGIASAIAEGERLHAAAHPEDAGRSIDGVVANQCLMSTMGFADALSKVGVKYLAASPETMISPGTPSTVAASIADHVGDPVAMAHGVVRDVMKADYRIDGMPYAPAAAYDVLDLAPAKLAAADGAIKTLDDALVQAAQHGERTAIRSDVAREDGMVRFPGSDGLPWHADRPAIATYGRIAADARLSAEVRADASAAANAVGNLVLAHAESSAYAPFGGSDYRDAAGPTVHLPTSRSQVDPWAPKVSETENAFYHATDEDQLAGVLA</sequence>
<proteinExistence type="predicted"/>
<comment type="caution">
    <text evidence="1">The sequence shown here is derived from an EMBL/GenBank/DDBJ whole genome shotgun (WGS) entry which is preliminary data.</text>
</comment>
<dbReference type="EMBL" id="CABL01000005">
    <property type="protein sequence ID" value="CBH75159.1"/>
    <property type="molecule type" value="Genomic_DNA"/>
</dbReference>